<protein>
    <submittedName>
        <fullName evidence="2">Uncharacterized protein</fullName>
    </submittedName>
</protein>
<organism evidence="2 3">
    <name type="scientific">Durusdinium trenchii</name>
    <dbReference type="NCBI Taxonomy" id="1381693"/>
    <lineage>
        <taxon>Eukaryota</taxon>
        <taxon>Sar</taxon>
        <taxon>Alveolata</taxon>
        <taxon>Dinophyceae</taxon>
        <taxon>Suessiales</taxon>
        <taxon>Symbiodiniaceae</taxon>
        <taxon>Durusdinium</taxon>
    </lineage>
</organism>
<reference evidence="2 3" key="1">
    <citation type="submission" date="2024-02" db="EMBL/GenBank/DDBJ databases">
        <authorList>
            <person name="Chen Y."/>
            <person name="Shah S."/>
            <person name="Dougan E. K."/>
            <person name="Thang M."/>
            <person name="Chan C."/>
        </authorList>
    </citation>
    <scope>NUCLEOTIDE SEQUENCE [LARGE SCALE GENOMIC DNA]</scope>
</reference>
<proteinExistence type="predicted"/>
<sequence length="148" mass="16017">MVTSAELQCGIRRVHSMLHAMATFLDVLAHLEALGRLQPDVRVELALLGLASNLVSGDVASLGGARPAGEGGPGVEEDRRGEGAPGTGVEEDRRGEGETEVEEDRRGAGGPEEVRRDRPHWHNLQSDEDRLIFSRFVDVAQEATRSLQ</sequence>
<name>A0ABP0LQS9_9DINO</name>
<evidence type="ECO:0000256" key="1">
    <source>
        <dbReference type="SAM" id="MobiDB-lite"/>
    </source>
</evidence>
<feature type="region of interest" description="Disordered" evidence="1">
    <location>
        <begin position="58"/>
        <end position="124"/>
    </location>
</feature>
<feature type="compositionally biased region" description="Basic and acidic residues" evidence="1">
    <location>
        <begin position="90"/>
        <end position="116"/>
    </location>
</feature>
<evidence type="ECO:0000313" key="3">
    <source>
        <dbReference type="Proteomes" id="UP001642464"/>
    </source>
</evidence>
<dbReference type="EMBL" id="CAXAMM010017614">
    <property type="protein sequence ID" value="CAK9041533.1"/>
    <property type="molecule type" value="Genomic_DNA"/>
</dbReference>
<feature type="non-terminal residue" evidence="2">
    <location>
        <position position="148"/>
    </location>
</feature>
<accession>A0ABP0LQS9</accession>
<comment type="caution">
    <text evidence="2">The sequence shown here is derived from an EMBL/GenBank/DDBJ whole genome shotgun (WGS) entry which is preliminary data.</text>
</comment>
<dbReference type="Proteomes" id="UP001642464">
    <property type="component" value="Unassembled WGS sequence"/>
</dbReference>
<gene>
    <name evidence="2" type="ORF">SCF082_LOCUS23976</name>
</gene>
<keyword evidence="3" id="KW-1185">Reference proteome</keyword>
<evidence type="ECO:0000313" key="2">
    <source>
        <dbReference type="EMBL" id="CAK9041533.1"/>
    </source>
</evidence>